<evidence type="ECO:0008006" key="4">
    <source>
        <dbReference type="Google" id="ProtNLM"/>
    </source>
</evidence>
<evidence type="ECO:0000313" key="3">
    <source>
        <dbReference type="Proteomes" id="UP000728185"/>
    </source>
</evidence>
<feature type="signal peptide" evidence="1">
    <location>
        <begin position="1"/>
        <end position="23"/>
    </location>
</feature>
<reference evidence="2" key="1">
    <citation type="submission" date="2019-05" db="EMBL/GenBank/DDBJ databases">
        <title>Annotation for the trematode Fasciolopsis buski.</title>
        <authorList>
            <person name="Choi Y.-J."/>
        </authorList>
    </citation>
    <scope>NUCLEOTIDE SEQUENCE</scope>
    <source>
        <strain evidence="2">HT</strain>
        <tissue evidence="2">Whole worm</tissue>
    </source>
</reference>
<gene>
    <name evidence="2" type="ORF">FBUS_07185</name>
</gene>
<keyword evidence="3" id="KW-1185">Reference proteome</keyword>
<comment type="caution">
    <text evidence="2">The sequence shown here is derived from an EMBL/GenBank/DDBJ whole genome shotgun (WGS) entry which is preliminary data.</text>
</comment>
<dbReference type="AlphaFoldDB" id="A0A8E0RK68"/>
<feature type="chain" id="PRO_5034283960" description="Apple domain-containing protein" evidence="1">
    <location>
        <begin position="24"/>
        <end position="178"/>
    </location>
</feature>
<dbReference type="OrthoDB" id="10531725at2759"/>
<accession>A0A8E0RK68</accession>
<protein>
    <recommendedName>
        <fullName evidence="4">Apple domain-containing protein</fullName>
    </recommendedName>
</protein>
<proteinExistence type="predicted"/>
<evidence type="ECO:0000313" key="2">
    <source>
        <dbReference type="EMBL" id="KAA0184049.1"/>
    </source>
</evidence>
<dbReference type="EMBL" id="LUCM01011384">
    <property type="protein sequence ID" value="KAA0184049.1"/>
    <property type="molecule type" value="Genomic_DNA"/>
</dbReference>
<name>A0A8E0RK68_9TREM</name>
<organism evidence="2 3">
    <name type="scientific">Fasciolopsis buskii</name>
    <dbReference type="NCBI Taxonomy" id="27845"/>
    <lineage>
        <taxon>Eukaryota</taxon>
        <taxon>Metazoa</taxon>
        <taxon>Spiralia</taxon>
        <taxon>Lophotrochozoa</taxon>
        <taxon>Platyhelminthes</taxon>
        <taxon>Trematoda</taxon>
        <taxon>Digenea</taxon>
        <taxon>Plagiorchiida</taxon>
        <taxon>Echinostomata</taxon>
        <taxon>Echinostomatoidea</taxon>
        <taxon>Fasciolidae</taxon>
        <taxon>Fasciolopsis</taxon>
    </lineage>
</organism>
<keyword evidence="1" id="KW-0732">Signal</keyword>
<sequence>MLAALTKIAILILTFWYSLLVHGLGGIHEQPVNRCLGQFDLDTAEPTGSSDAVLDRLTRLPPGRNSCRLACVLHQDCWAAHHDKDEFGVETCTLYSYSGVQQKPGFHEDVRQLKIPWLLVYTMARKQNYERRTRHPGHAFVIILATETYGRLFCTREWCWHTRRPVDRAFAVGSLPFN</sequence>
<dbReference type="Proteomes" id="UP000728185">
    <property type="component" value="Unassembled WGS sequence"/>
</dbReference>
<evidence type="ECO:0000256" key="1">
    <source>
        <dbReference type="SAM" id="SignalP"/>
    </source>
</evidence>